<keyword evidence="2" id="KW-0472">Membrane</keyword>
<reference evidence="3" key="1">
    <citation type="submission" date="2020-10" db="EMBL/GenBank/DDBJ databases">
        <title>Unveiling of a novel bifunctional photoreceptor, Dualchrome1, isolated from a cosmopolitan green alga.</title>
        <authorList>
            <person name="Suzuki S."/>
            <person name="Kawachi M."/>
        </authorList>
    </citation>
    <scope>NUCLEOTIDE SEQUENCE</scope>
    <source>
        <strain evidence="3">NIES 2893</strain>
    </source>
</reference>
<feature type="transmembrane region" description="Helical" evidence="2">
    <location>
        <begin position="134"/>
        <end position="157"/>
    </location>
</feature>
<organism evidence="3 4">
    <name type="scientific">Pycnococcus provasolii</name>
    <dbReference type="NCBI Taxonomy" id="41880"/>
    <lineage>
        <taxon>Eukaryota</taxon>
        <taxon>Viridiplantae</taxon>
        <taxon>Chlorophyta</taxon>
        <taxon>Pseudoscourfieldiophyceae</taxon>
        <taxon>Pseudoscourfieldiales</taxon>
        <taxon>Pycnococcaceae</taxon>
        <taxon>Pycnococcus</taxon>
    </lineage>
</organism>
<feature type="region of interest" description="Disordered" evidence="1">
    <location>
        <begin position="1"/>
        <end position="51"/>
    </location>
</feature>
<feature type="compositionally biased region" description="Low complexity" evidence="1">
    <location>
        <begin position="1"/>
        <end position="15"/>
    </location>
</feature>
<keyword evidence="2" id="KW-1133">Transmembrane helix</keyword>
<dbReference type="OrthoDB" id="512467at2759"/>
<evidence type="ECO:0000256" key="2">
    <source>
        <dbReference type="SAM" id="Phobius"/>
    </source>
</evidence>
<protein>
    <submittedName>
        <fullName evidence="3">Uncharacterized protein</fullName>
    </submittedName>
</protein>
<dbReference type="EMBL" id="BNJQ01000026">
    <property type="protein sequence ID" value="GHP09799.1"/>
    <property type="molecule type" value="Genomic_DNA"/>
</dbReference>
<dbReference type="Proteomes" id="UP000660262">
    <property type="component" value="Unassembled WGS sequence"/>
</dbReference>
<keyword evidence="4" id="KW-1185">Reference proteome</keyword>
<feature type="compositionally biased region" description="Basic residues" evidence="1">
    <location>
        <begin position="16"/>
        <end position="33"/>
    </location>
</feature>
<gene>
    <name evidence="3" type="ORF">PPROV_000853400</name>
</gene>
<evidence type="ECO:0000256" key="1">
    <source>
        <dbReference type="SAM" id="MobiDB-lite"/>
    </source>
</evidence>
<comment type="caution">
    <text evidence="3">The sequence shown here is derived from an EMBL/GenBank/DDBJ whole genome shotgun (WGS) entry which is preliminary data.</text>
</comment>
<sequence>MKATTTFSSSVAAAAVRHHHHHPPPPHRRRRQRSSTLTIKAHDGDDDEPIPILRIPKVKTPQDVGVNPKYKQLIKEQTTQEEERQKDTVGARLQMVRSAMLDAEAKATQDASKFQSDAWSGDQYVGSPINSLTVLLGIGLITPLLFGIFAALTYGSLWGKQMM</sequence>
<evidence type="ECO:0000313" key="4">
    <source>
        <dbReference type="Proteomes" id="UP000660262"/>
    </source>
</evidence>
<keyword evidence="2" id="KW-0812">Transmembrane</keyword>
<evidence type="ECO:0000313" key="3">
    <source>
        <dbReference type="EMBL" id="GHP09799.1"/>
    </source>
</evidence>
<accession>A0A830HY30</accession>
<proteinExistence type="predicted"/>
<name>A0A830HY30_9CHLO</name>
<dbReference type="AlphaFoldDB" id="A0A830HY30"/>